<dbReference type="GO" id="GO:0032259">
    <property type="term" value="P:methylation"/>
    <property type="evidence" value="ECO:0007669"/>
    <property type="project" value="UniProtKB-KW"/>
</dbReference>
<dbReference type="EMBL" id="AP014800">
    <property type="protein sequence ID" value="BAQ67321.1"/>
    <property type="molecule type" value="Genomic_DNA"/>
</dbReference>
<dbReference type="InterPro" id="IPR006342">
    <property type="entry name" value="FkbM_mtfrase"/>
</dbReference>
<dbReference type="Gene3D" id="3.40.50.150">
    <property type="entry name" value="Vaccinia Virus protein VP39"/>
    <property type="match status" value="1"/>
</dbReference>
<evidence type="ECO:0000313" key="3">
    <source>
        <dbReference type="Proteomes" id="UP000064912"/>
    </source>
</evidence>
<dbReference type="NCBIfam" id="TIGR01444">
    <property type="entry name" value="fkbM_fam"/>
    <property type="match status" value="1"/>
</dbReference>
<evidence type="ECO:0000259" key="1">
    <source>
        <dbReference type="Pfam" id="PF05050"/>
    </source>
</evidence>
<dbReference type="eggNOG" id="COG2890">
    <property type="taxonomic scope" value="Bacteria"/>
</dbReference>
<dbReference type="SUPFAM" id="SSF53335">
    <property type="entry name" value="S-adenosyl-L-methionine-dependent methyltransferases"/>
    <property type="match status" value="1"/>
</dbReference>
<proteinExistence type="predicted"/>
<dbReference type="KEGG" id="rsu:NHU_00150"/>
<reference evidence="2 3" key="1">
    <citation type="submission" date="2015-02" db="EMBL/GenBank/DDBJ databases">
        <title>Genome sequene of Rhodovulum sulfidophilum DSM 2351.</title>
        <authorList>
            <person name="Nagao N."/>
        </authorList>
    </citation>
    <scope>NUCLEOTIDE SEQUENCE [LARGE SCALE GENOMIC DNA]</scope>
    <source>
        <strain evidence="2 3">DSM 2351</strain>
    </source>
</reference>
<feature type="domain" description="Methyltransferase FkbM" evidence="1">
    <location>
        <begin position="60"/>
        <end position="204"/>
    </location>
</feature>
<dbReference type="Pfam" id="PF05050">
    <property type="entry name" value="Methyltransf_21"/>
    <property type="match status" value="1"/>
</dbReference>
<dbReference type="AlphaFoldDB" id="A0A0D6AX68"/>
<dbReference type="InterPro" id="IPR029063">
    <property type="entry name" value="SAM-dependent_MTases_sf"/>
</dbReference>
<dbReference type="PANTHER" id="PTHR34203">
    <property type="entry name" value="METHYLTRANSFERASE, FKBM FAMILY PROTEIN"/>
    <property type="match status" value="1"/>
</dbReference>
<evidence type="ECO:0000313" key="2">
    <source>
        <dbReference type="EMBL" id="BAQ67321.1"/>
    </source>
</evidence>
<organism evidence="2 3">
    <name type="scientific">Rhodovulum sulfidophilum</name>
    <name type="common">Rhodobacter sulfidophilus</name>
    <dbReference type="NCBI Taxonomy" id="35806"/>
    <lineage>
        <taxon>Bacteria</taxon>
        <taxon>Pseudomonadati</taxon>
        <taxon>Pseudomonadota</taxon>
        <taxon>Alphaproteobacteria</taxon>
        <taxon>Rhodobacterales</taxon>
        <taxon>Paracoccaceae</taxon>
        <taxon>Rhodovulum</taxon>
    </lineage>
</organism>
<dbReference type="Proteomes" id="UP000064912">
    <property type="component" value="Chromosome"/>
</dbReference>
<accession>A0A0D6AX68</accession>
<keyword evidence="2" id="KW-0489">Methyltransferase</keyword>
<protein>
    <submittedName>
        <fullName evidence="2">Methyltransferase FkbM family</fullName>
    </submittedName>
</protein>
<dbReference type="GO" id="GO:0008168">
    <property type="term" value="F:methyltransferase activity"/>
    <property type="evidence" value="ECO:0007669"/>
    <property type="project" value="UniProtKB-KW"/>
</dbReference>
<keyword evidence="2" id="KW-0808">Transferase</keyword>
<sequence>MQDEIYRFGNGVRVFRRHVLDHQVNRYVKAQAGNLHEPVEEHWFRTLLGGIAAPDPLVYDIGGGIGYYTLLLLRDRPGAEAVVFEPLPEHAAAIRENLALNGIAPDLLRLIEAAAHVDEGEVCFEAADFSSHVAAEGGLRVAAHDIAAMLAAEARPVDLAKLDVQGAELALLRRIVEAGQADRVRRWIVGTHGDDLFAECRALLDRHWRVVHSDPAPAHQPDGLIVAVRD</sequence>
<gene>
    <name evidence="2" type="ORF">NHU_00150</name>
</gene>
<name>A0A0D6AX68_RHOSU</name>
<dbReference type="PATRIC" id="fig|35806.4.peg.149"/>
<dbReference type="PANTHER" id="PTHR34203:SF15">
    <property type="entry name" value="SLL1173 PROTEIN"/>
    <property type="match status" value="1"/>
</dbReference>
<dbReference type="InterPro" id="IPR052514">
    <property type="entry name" value="SAM-dependent_MTase"/>
</dbReference>